<evidence type="ECO:0000313" key="2">
    <source>
        <dbReference type="Proteomes" id="UP000198741"/>
    </source>
</evidence>
<evidence type="ECO:0000313" key="1">
    <source>
        <dbReference type="EMBL" id="SDP27244.1"/>
    </source>
</evidence>
<dbReference type="EMBL" id="LT629710">
    <property type="protein sequence ID" value="SDP27244.1"/>
    <property type="molecule type" value="Genomic_DNA"/>
</dbReference>
<accession>A0A1H0RCI7</accession>
<proteinExistence type="predicted"/>
<protein>
    <submittedName>
        <fullName evidence="1">Uncharacterized protein</fullName>
    </submittedName>
</protein>
<sequence length="222" mass="23155">MSTPPPQVTPAFGDPHFPLAAAYNAMIAERHVQEQATRPNPAVLQAELAHEAQRQYFQSLSLPPPPKSDSTLDMLRAASQGFAPHKPSGGMLPSRDLPMYRTDAGAAAGGIEIGAVVSAASSSAGEAAELAAAGAAKGVEAYMLAGLSAADATAGDALMQMARQRMVYDVGDGGDSRWQLLNELVTLYGQAAKYHLSSRDLRILNVMKGKLAHELMNTGGAG</sequence>
<dbReference type="Proteomes" id="UP000198741">
    <property type="component" value="Chromosome I"/>
</dbReference>
<reference evidence="1 2" key="1">
    <citation type="submission" date="2016-10" db="EMBL/GenBank/DDBJ databases">
        <authorList>
            <person name="de Groot N.N."/>
        </authorList>
    </citation>
    <scope>NUCLEOTIDE SEQUENCE [LARGE SCALE GENOMIC DNA]</scope>
    <source>
        <strain evidence="2">P4-7,KCTC 19426,CECT 7604</strain>
    </source>
</reference>
<dbReference type="RefSeq" id="WP_157695488.1">
    <property type="nucleotide sequence ID" value="NZ_LT629710.1"/>
</dbReference>
<gene>
    <name evidence="1" type="ORF">SAMN04515671_3500</name>
</gene>
<keyword evidence="2" id="KW-1185">Reference proteome</keyword>
<dbReference type="AlphaFoldDB" id="A0A1H0RCI7"/>
<name>A0A1H0RCI7_9ACTN</name>
<organism evidence="1 2">
    <name type="scientific">Nakamurella panacisegetis</name>
    <dbReference type="NCBI Taxonomy" id="1090615"/>
    <lineage>
        <taxon>Bacteria</taxon>
        <taxon>Bacillati</taxon>
        <taxon>Actinomycetota</taxon>
        <taxon>Actinomycetes</taxon>
        <taxon>Nakamurellales</taxon>
        <taxon>Nakamurellaceae</taxon>
        <taxon>Nakamurella</taxon>
    </lineage>
</organism>